<dbReference type="Gene3D" id="3.40.50.720">
    <property type="entry name" value="NAD(P)-binding Rossmann-like Domain"/>
    <property type="match status" value="1"/>
</dbReference>
<gene>
    <name evidence="4" type="primary">LOC107412885</name>
</gene>
<reference evidence="4" key="1">
    <citation type="submission" date="2025-08" db="UniProtKB">
        <authorList>
            <consortium name="RefSeq"/>
        </authorList>
    </citation>
    <scope>IDENTIFICATION</scope>
    <source>
        <tissue evidence="4">Seedling</tissue>
    </source>
</reference>
<dbReference type="Proteomes" id="UP001652623">
    <property type="component" value="Chromosome 8"/>
</dbReference>
<dbReference type="SUPFAM" id="SSF51735">
    <property type="entry name" value="NAD(P)-binding Rossmann-fold domains"/>
    <property type="match status" value="1"/>
</dbReference>
<dbReference type="PANTHER" id="PTHR43180">
    <property type="entry name" value="3-OXOACYL-(ACYL-CARRIER-PROTEIN) REDUCTASE (AFU_ORTHOLOGUE AFUA_6G11210)"/>
    <property type="match status" value="1"/>
</dbReference>
<dbReference type="Pfam" id="PF13561">
    <property type="entry name" value="adh_short_C2"/>
    <property type="match status" value="1"/>
</dbReference>
<dbReference type="RefSeq" id="XP_048326643.2">
    <property type="nucleotide sequence ID" value="XM_048470686.2"/>
</dbReference>
<dbReference type="PRINTS" id="PR00080">
    <property type="entry name" value="SDRFAMILY"/>
</dbReference>
<protein>
    <submittedName>
        <fullName evidence="4">Secoisolariciresinol dehydrogenase-like</fullName>
    </submittedName>
</protein>
<evidence type="ECO:0000256" key="1">
    <source>
        <dbReference type="ARBA" id="ARBA00006484"/>
    </source>
</evidence>
<dbReference type="PROSITE" id="PS00061">
    <property type="entry name" value="ADH_SHORT"/>
    <property type="match status" value="1"/>
</dbReference>
<evidence type="ECO:0000313" key="4">
    <source>
        <dbReference type="RefSeq" id="XP_048326643.2"/>
    </source>
</evidence>
<keyword evidence="2" id="KW-0560">Oxidoreductase</keyword>
<name>A0ABM3IEK6_ZIZJJ</name>
<dbReference type="PRINTS" id="PR00081">
    <property type="entry name" value="GDHRDH"/>
</dbReference>
<dbReference type="NCBIfam" id="NF005559">
    <property type="entry name" value="PRK07231.1"/>
    <property type="match status" value="1"/>
</dbReference>
<dbReference type="PANTHER" id="PTHR43180:SF48">
    <property type="entry name" value="SECOISOLARICIRESINOL DEHYDROGENASE"/>
    <property type="match status" value="1"/>
</dbReference>
<dbReference type="InterPro" id="IPR002347">
    <property type="entry name" value="SDR_fam"/>
</dbReference>
<evidence type="ECO:0000256" key="2">
    <source>
        <dbReference type="ARBA" id="ARBA00023002"/>
    </source>
</evidence>
<dbReference type="InterPro" id="IPR020904">
    <property type="entry name" value="Sc_DH/Rdtase_CS"/>
</dbReference>
<accession>A0ABM3IEK6</accession>
<proteinExistence type="inferred from homology"/>
<evidence type="ECO:0000313" key="3">
    <source>
        <dbReference type="Proteomes" id="UP001652623"/>
    </source>
</evidence>
<dbReference type="GeneID" id="107412885"/>
<organism evidence="3 4">
    <name type="scientific">Ziziphus jujuba</name>
    <name type="common">Chinese jujube</name>
    <name type="synonym">Ziziphus sativa</name>
    <dbReference type="NCBI Taxonomy" id="326968"/>
    <lineage>
        <taxon>Eukaryota</taxon>
        <taxon>Viridiplantae</taxon>
        <taxon>Streptophyta</taxon>
        <taxon>Embryophyta</taxon>
        <taxon>Tracheophyta</taxon>
        <taxon>Spermatophyta</taxon>
        <taxon>Magnoliopsida</taxon>
        <taxon>eudicotyledons</taxon>
        <taxon>Gunneridae</taxon>
        <taxon>Pentapetalae</taxon>
        <taxon>rosids</taxon>
        <taxon>fabids</taxon>
        <taxon>Rosales</taxon>
        <taxon>Rhamnaceae</taxon>
        <taxon>Paliureae</taxon>
        <taxon>Ziziphus</taxon>
    </lineage>
</organism>
<keyword evidence="3" id="KW-1185">Reference proteome</keyword>
<sequence length="275" mass="29362">METSNSVQHNIASARRLEGKVALVTGGARGIGECIARTFCKHGAKVVIVDILDELGRSVCDDIGSKMASYIHCDVTNESDIEKAINATISKHGKLDILVNNAVFIEDAKTSILDNDKSDFDKVISVNLTGVFLGTKHAARVMITAGKGSIINIGSVCCSVGGVASHAYTSSKHGVLGLTKNVAAELGRYKIRVNCLSPYYIATVASKDFFKIEEKEKSKSKVHSNLEGVVHRAEDIAEAAVYLGSDESRYVSGHNLNVDGGFTAINPAFGLFSRL</sequence>
<dbReference type="InterPro" id="IPR036291">
    <property type="entry name" value="NAD(P)-bd_dom_sf"/>
</dbReference>
<comment type="similarity">
    <text evidence="1">Belongs to the short-chain dehydrogenases/reductases (SDR) family.</text>
</comment>